<proteinExistence type="predicted"/>
<evidence type="ECO:0000313" key="2">
    <source>
        <dbReference type="Proteomes" id="UP000295097"/>
    </source>
</evidence>
<comment type="caution">
    <text evidence="1">The sequence shown here is derived from an EMBL/GenBank/DDBJ whole genome shotgun (WGS) entry which is preliminary data.</text>
</comment>
<sequence>MAASNDIERVTRSGLFAALPVAASTVLFGGTQVAVTAAGLAVKPDHADAVAIVGWARERADNSAGGDGAVRVSVSKEMLQIPLAGTDGSSINQPVYAADDNTYQLTNAGGELQAGTVGFVDETGVWLKAL</sequence>
<reference evidence="1 2" key="1">
    <citation type="submission" date="2019-03" db="EMBL/GenBank/DDBJ databases">
        <title>Freshwater and sediment microbial communities from various areas in North America, analyzing microbe dynamics in response to fracking.</title>
        <authorList>
            <person name="Lamendella R."/>
        </authorList>
    </citation>
    <scope>NUCLEOTIDE SEQUENCE [LARGE SCALE GENOMIC DNA]</scope>
    <source>
        <strain evidence="1 2">175.2</strain>
    </source>
</reference>
<dbReference type="OrthoDB" id="8446054at2"/>
<name>A0A4R3NSV3_9HYPH</name>
<accession>A0A4R3NSV3</accession>
<dbReference type="AlphaFoldDB" id="A0A4R3NSV3"/>
<keyword evidence="2" id="KW-1185">Reference proteome</keyword>
<evidence type="ECO:0000313" key="1">
    <source>
        <dbReference type="EMBL" id="TCT35380.1"/>
    </source>
</evidence>
<dbReference type="Proteomes" id="UP000295097">
    <property type="component" value="Unassembled WGS sequence"/>
</dbReference>
<evidence type="ECO:0008006" key="3">
    <source>
        <dbReference type="Google" id="ProtNLM"/>
    </source>
</evidence>
<dbReference type="EMBL" id="SMAR01000026">
    <property type="protein sequence ID" value="TCT35380.1"/>
    <property type="molecule type" value="Genomic_DNA"/>
</dbReference>
<organism evidence="1 2">
    <name type="scientific">Martelella mediterranea</name>
    <dbReference type="NCBI Taxonomy" id="293089"/>
    <lineage>
        <taxon>Bacteria</taxon>
        <taxon>Pseudomonadati</taxon>
        <taxon>Pseudomonadota</taxon>
        <taxon>Alphaproteobacteria</taxon>
        <taxon>Hyphomicrobiales</taxon>
        <taxon>Aurantimonadaceae</taxon>
        <taxon>Martelella</taxon>
    </lineage>
</organism>
<protein>
    <recommendedName>
        <fullName evidence="3">Bacteriophage lambda head decoration protein D</fullName>
    </recommendedName>
</protein>
<dbReference type="RefSeq" id="WP_132313047.1">
    <property type="nucleotide sequence ID" value="NZ_SMAR01000026.1"/>
</dbReference>
<gene>
    <name evidence="1" type="ORF">EDC90_102635</name>
</gene>